<accession>A0ABS5U820</accession>
<gene>
    <name evidence="3" type="ORF">KJB30_08465</name>
</gene>
<feature type="chain" id="PRO_5046700385" evidence="2">
    <location>
        <begin position="23"/>
        <end position="188"/>
    </location>
</feature>
<name>A0ABS5U820_9BACT</name>
<dbReference type="EMBL" id="JAHDYS010000006">
    <property type="protein sequence ID" value="MBT1071812.1"/>
    <property type="molecule type" value="Genomic_DNA"/>
</dbReference>
<evidence type="ECO:0000313" key="3">
    <source>
        <dbReference type="EMBL" id="MBT1071812.1"/>
    </source>
</evidence>
<feature type="transmembrane region" description="Helical" evidence="1">
    <location>
        <begin position="163"/>
        <end position="182"/>
    </location>
</feature>
<keyword evidence="1" id="KW-0812">Transmembrane</keyword>
<proteinExistence type="predicted"/>
<keyword evidence="1" id="KW-0472">Membrane</keyword>
<evidence type="ECO:0000313" key="4">
    <source>
        <dbReference type="Proteomes" id="UP000784128"/>
    </source>
</evidence>
<dbReference type="Proteomes" id="UP000784128">
    <property type="component" value="Unassembled WGS sequence"/>
</dbReference>
<keyword evidence="4" id="KW-1185">Reference proteome</keyword>
<evidence type="ECO:0000256" key="2">
    <source>
        <dbReference type="SAM" id="SignalP"/>
    </source>
</evidence>
<evidence type="ECO:0000256" key="1">
    <source>
        <dbReference type="SAM" id="Phobius"/>
    </source>
</evidence>
<comment type="caution">
    <text evidence="3">The sequence shown here is derived from an EMBL/GenBank/DDBJ whole genome shotgun (WGS) entry which is preliminary data.</text>
</comment>
<protein>
    <submittedName>
        <fullName evidence="3">Cohesin domain-containing protein</fullName>
    </submittedName>
</protein>
<dbReference type="SUPFAM" id="SSF49384">
    <property type="entry name" value="Carbohydrate-binding domain"/>
    <property type="match status" value="1"/>
</dbReference>
<dbReference type="CDD" id="cd08547">
    <property type="entry name" value="Type_II_cohesin"/>
    <property type="match status" value="1"/>
</dbReference>
<keyword evidence="2" id="KW-0732">Signal</keyword>
<sequence length="188" mass="19338">MKKIITLLCLLCCIALAGQAMAYTVSLTPASQTIQTGGSGQVDVNLMLTSGEELFGFNMALSFDPSILKFDNLSFGALINANYLAGFTPPSGTDNLVTFDGGLLASGGVTSNVIPLASLFFTGIASGTSSLTLEGAVLDFNALSEVLVADLASINVGSAAAPVPEPAACLLVLVALTCILFVRKRYSF</sequence>
<organism evidence="3 4">
    <name type="scientific">Pelotalea chapellei</name>
    <dbReference type="NCBI Taxonomy" id="44671"/>
    <lineage>
        <taxon>Bacteria</taxon>
        <taxon>Pseudomonadati</taxon>
        <taxon>Thermodesulfobacteriota</taxon>
        <taxon>Desulfuromonadia</taxon>
        <taxon>Geobacterales</taxon>
        <taxon>Geobacteraceae</taxon>
        <taxon>Pelotalea</taxon>
    </lineage>
</organism>
<keyword evidence="1" id="KW-1133">Transmembrane helix</keyword>
<reference evidence="3 4" key="1">
    <citation type="submission" date="2021-05" db="EMBL/GenBank/DDBJ databases">
        <title>The draft genome of Geobacter chapellei DSM 13688.</title>
        <authorList>
            <person name="Xu Z."/>
            <person name="Masuda Y."/>
            <person name="Itoh H."/>
            <person name="Senoo K."/>
        </authorList>
    </citation>
    <scope>NUCLEOTIDE SEQUENCE [LARGE SCALE GENOMIC DNA]</scope>
    <source>
        <strain evidence="3 4">DSM 13688</strain>
    </source>
</reference>
<dbReference type="Gene3D" id="2.60.40.680">
    <property type="match status" value="1"/>
</dbReference>
<dbReference type="RefSeq" id="WP_214297979.1">
    <property type="nucleotide sequence ID" value="NZ_JAHDYS010000006.1"/>
</dbReference>
<feature type="signal peptide" evidence="2">
    <location>
        <begin position="1"/>
        <end position="22"/>
    </location>
</feature>
<dbReference type="InterPro" id="IPR008965">
    <property type="entry name" value="CBM2/CBM3_carb-bd_dom_sf"/>
</dbReference>